<protein>
    <submittedName>
        <fullName evidence="10">RFX-type winged-helix domain-containing protein</fullName>
    </submittedName>
</protein>
<feature type="compositionally biased region" description="Polar residues" evidence="6">
    <location>
        <begin position="278"/>
        <end position="292"/>
    </location>
</feature>
<reference evidence="10" key="1">
    <citation type="submission" date="2016-06" db="UniProtKB">
        <authorList>
            <consortium name="WormBaseParasite"/>
        </authorList>
    </citation>
    <scope>IDENTIFICATION</scope>
</reference>
<dbReference type="PANTHER" id="PTHR12619">
    <property type="entry name" value="RFX TRANSCRIPTION FACTOR FAMILY"/>
    <property type="match status" value="1"/>
</dbReference>
<dbReference type="GO" id="GO:0000981">
    <property type="term" value="F:DNA-binding transcription factor activity, RNA polymerase II-specific"/>
    <property type="evidence" value="ECO:0007669"/>
    <property type="project" value="TreeGrafter"/>
</dbReference>
<evidence type="ECO:0000259" key="7">
    <source>
        <dbReference type="PROSITE" id="PS51526"/>
    </source>
</evidence>
<evidence type="ECO:0000256" key="2">
    <source>
        <dbReference type="ARBA" id="ARBA00023015"/>
    </source>
</evidence>
<feature type="region of interest" description="Disordered" evidence="6">
    <location>
        <begin position="278"/>
        <end position="307"/>
    </location>
</feature>
<sequence>MTRVLIVSSPSFSEQRSSLENLVNQTSLSKNLQVFSARLTVIQADDHSAPSVHNGKNPDMVCGEVAATAHEDCLPRQTMIVHQPSTSSQVTSESQTLTVTVSDGEGQQETRTVYPVEYVTGSQTSVDDVIFAEATATSPSIQQIQHGTTYALFTDESSYSPQLNYFQDQDCRTIHWLLQNYETAEGVSLPRCTLYDHYLKHCAENKLDPVNAASFGKLIRSVFLGLRTRRLGTRGNSKYHYYGIRIKPNSPWNRYSTENMNAVLRQQLTSAKKRKVCTGNSSSSVEPCSETGSEQREEMTKGKLVNESREEAATAVSSIVVPECHRQCLGNGYIPEIIPPCPQKPEIEHLGLSFEIVEKFFKEYRRNCEEILEMVKNLNFNAVDDIWRHFWQMDETHECLNDEEDSSGVLLRSSAGRLSQSQLYSLCTLEAVQNYIQTMDFQFYQVVVDVLIGNVLKPVPSKHFVRSATC</sequence>
<dbReference type="PANTHER" id="PTHR12619:SF33">
    <property type="entry name" value="RFX, ISOFORM H"/>
    <property type="match status" value="1"/>
</dbReference>
<dbReference type="OrthoDB" id="10056949at2759"/>
<keyword evidence="2" id="KW-0805">Transcription regulation</keyword>
<keyword evidence="9" id="KW-1185">Reference proteome</keyword>
<evidence type="ECO:0000256" key="1">
    <source>
        <dbReference type="ARBA" id="ARBA00004123"/>
    </source>
</evidence>
<comment type="subcellular location">
    <subcellularLocation>
        <location evidence="1">Nucleus</location>
    </subcellularLocation>
</comment>
<reference evidence="8 9" key="2">
    <citation type="submission" date="2018-11" db="EMBL/GenBank/DDBJ databases">
        <authorList>
            <consortium name="Pathogen Informatics"/>
        </authorList>
    </citation>
    <scope>NUCLEOTIDE SEQUENCE [LARGE SCALE GENOMIC DNA]</scope>
</reference>
<dbReference type="EMBL" id="UZAM01007754">
    <property type="protein sequence ID" value="VDP01196.1"/>
    <property type="molecule type" value="Genomic_DNA"/>
</dbReference>
<dbReference type="PROSITE" id="PS51526">
    <property type="entry name" value="RFX_DBD"/>
    <property type="match status" value="1"/>
</dbReference>
<dbReference type="Pfam" id="PF02257">
    <property type="entry name" value="RFX_DNA_binding"/>
    <property type="match status" value="1"/>
</dbReference>
<dbReference type="WBParaSite" id="SBAD_0000361301-mRNA-1">
    <property type="protein sequence ID" value="SBAD_0000361301-mRNA-1"/>
    <property type="gene ID" value="SBAD_0000361301"/>
</dbReference>
<dbReference type="GO" id="GO:0005634">
    <property type="term" value="C:nucleus"/>
    <property type="evidence" value="ECO:0007669"/>
    <property type="project" value="UniProtKB-SubCell"/>
</dbReference>
<gene>
    <name evidence="8" type="ORF">SBAD_LOCUS3454</name>
</gene>
<dbReference type="InterPro" id="IPR057321">
    <property type="entry name" value="RFX1-4/6/8-like_BCD"/>
</dbReference>
<dbReference type="AlphaFoldDB" id="A0A183IIK9"/>
<keyword evidence="3" id="KW-0238">DNA-binding</keyword>
<dbReference type="GO" id="GO:0000978">
    <property type="term" value="F:RNA polymerase II cis-regulatory region sequence-specific DNA binding"/>
    <property type="evidence" value="ECO:0007669"/>
    <property type="project" value="TreeGrafter"/>
</dbReference>
<evidence type="ECO:0000256" key="3">
    <source>
        <dbReference type="ARBA" id="ARBA00023125"/>
    </source>
</evidence>
<dbReference type="InterPro" id="IPR003150">
    <property type="entry name" value="DNA-bd_RFX"/>
</dbReference>
<feature type="domain" description="RFX-type winged-helix" evidence="7">
    <location>
        <begin position="173"/>
        <end position="248"/>
    </location>
</feature>
<proteinExistence type="predicted"/>
<evidence type="ECO:0000313" key="9">
    <source>
        <dbReference type="Proteomes" id="UP000270296"/>
    </source>
</evidence>
<dbReference type="Proteomes" id="UP000270296">
    <property type="component" value="Unassembled WGS sequence"/>
</dbReference>
<accession>A0A183IIK9</accession>
<keyword evidence="5" id="KW-0539">Nucleus</keyword>
<evidence type="ECO:0000313" key="10">
    <source>
        <dbReference type="WBParaSite" id="SBAD_0000361301-mRNA-1"/>
    </source>
</evidence>
<dbReference type="InterPro" id="IPR039779">
    <property type="entry name" value="RFX-like"/>
</dbReference>
<organism evidence="10">
    <name type="scientific">Soboliphyme baturini</name>
    <dbReference type="NCBI Taxonomy" id="241478"/>
    <lineage>
        <taxon>Eukaryota</taxon>
        <taxon>Metazoa</taxon>
        <taxon>Ecdysozoa</taxon>
        <taxon>Nematoda</taxon>
        <taxon>Enoplea</taxon>
        <taxon>Dorylaimia</taxon>
        <taxon>Dioctophymatida</taxon>
        <taxon>Dioctophymatoidea</taxon>
        <taxon>Soboliphymatidae</taxon>
        <taxon>Soboliphyme</taxon>
    </lineage>
</organism>
<keyword evidence="4" id="KW-0804">Transcription</keyword>
<dbReference type="InterPro" id="IPR036390">
    <property type="entry name" value="WH_DNA-bd_sf"/>
</dbReference>
<evidence type="ECO:0000313" key="8">
    <source>
        <dbReference type="EMBL" id="VDP01196.1"/>
    </source>
</evidence>
<feature type="compositionally biased region" description="Basic and acidic residues" evidence="6">
    <location>
        <begin position="293"/>
        <end position="307"/>
    </location>
</feature>
<dbReference type="Gene3D" id="1.10.10.10">
    <property type="entry name" value="Winged helix-like DNA-binding domain superfamily/Winged helix DNA-binding domain"/>
    <property type="match status" value="1"/>
</dbReference>
<dbReference type="FunFam" id="1.10.10.10:FF:000017">
    <property type="entry name" value="transcription factor RFX3 isoform X1"/>
    <property type="match status" value="1"/>
</dbReference>
<dbReference type="Pfam" id="PF25340">
    <property type="entry name" value="BCD_RFX"/>
    <property type="match status" value="1"/>
</dbReference>
<dbReference type="SUPFAM" id="SSF46785">
    <property type="entry name" value="Winged helix' DNA-binding domain"/>
    <property type="match status" value="1"/>
</dbReference>
<name>A0A183IIK9_9BILA</name>
<evidence type="ECO:0000256" key="4">
    <source>
        <dbReference type="ARBA" id="ARBA00023163"/>
    </source>
</evidence>
<evidence type="ECO:0000256" key="6">
    <source>
        <dbReference type="SAM" id="MobiDB-lite"/>
    </source>
</evidence>
<evidence type="ECO:0000256" key="5">
    <source>
        <dbReference type="ARBA" id="ARBA00023242"/>
    </source>
</evidence>
<dbReference type="InterPro" id="IPR036388">
    <property type="entry name" value="WH-like_DNA-bd_sf"/>
</dbReference>